<keyword evidence="9 15" id="KW-0973">c-di-GMP</keyword>
<evidence type="ECO:0000256" key="6">
    <source>
        <dbReference type="ARBA" id="ARBA00021844"/>
    </source>
</evidence>
<dbReference type="STRING" id="637905.SVI_0128"/>
<dbReference type="GO" id="GO:0006011">
    <property type="term" value="P:UDP-alpha-D-glucose metabolic process"/>
    <property type="evidence" value="ECO:0007669"/>
    <property type="project" value="InterPro"/>
</dbReference>
<dbReference type="NCBIfam" id="NF008325">
    <property type="entry name" value="PRK11114.1-3"/>
    <property type="match status" value="1"/>
</dbReference>
<comment type="subcellular location">
    <subcellularLocation>
        <location evidence="2">Cell inner membrane</location>
        <topology evidence="2">Single-pass membrane protein</topology>
    </subcellularLocation>
</comment>
<keyword evidence="11 15" id="KW-0135">Cellulose biosynthesis</keyword>
<dbReference type="Gene3D" id="2.60.120.260">
    <property type="entry name" value="Galactose-binding domain-like"/>
    <property type="match status" value="2"/>
</dbReference>
<comment type="similarity">
    <text evidence="4 15">Belongs to the AcsB/BcsB family.</text>
</comment>
<dbReference type="GO" id="GO:0030244">
    <property type="term" value="P:cellulose biosynthetic process"/>
    <property type="evidence" value="ECO:0007669"/>
    <property type="project" value="UniProtKB-KW"/>
</dbReference>
<evidence type="ECO:0000256" key="8">
    <source>
        <dbReference type="ARBA" id="ARBA00022519"/>
    </source>
</evidence>
<evidence type="ECO:0000256" key="15">
    <source>
        <dbReference type="RuleBase" id="RU365021"/>
    </source>
</evidence>
<keyword evidence="17" id="KW-1185">Reference proteome</keyword>
<evidence type="ECO:0000256" key="2">
    <source>
        <dbReference type="ARBA" id="ARBA00004377"/>
    </source>
</evidence>
<dbReference type="PANTHER" id="PTHR39083:SF1">
    <property type="entry name" value="CYCLIC DI-GMP-BINDING PROTEIN"/>
    <property type="match status" value="1"/>
</dbReference>
<keyword evidence="10 15" id="KW-0812">Transmembrane</keyword>
<keyword evidence="8 15" id="KW-0997">Cell inner membrane</keyword>
<dbReference type="UniPathway" id="UPA00694"/>
<sequence length="776" mass="85256">MSLLGHCDPVIFLLESLTMLISRLTMIAALGLAISASAFAQQPIIPVTAPALSAQASNTSIPIVSQRVISFSQLGYTGSIKILGSENSIYVGFGSRLDEVVSKATLHFDLTPSPALLALVSHIKVYFNNELMGVVSISDGQQGKKNSVSMPLDTRFFSNFNQLRFELIGNTNTSCANPNDSSIWAEIGLSSHIDLQVQKTLLKSELSLLPAPFFDERDFNKLKLPVVMGSDYDLDEIKAAGIAASYFGTLSEWRSTSFPLSFDKMPDENAIVFITNNNKPEFLKDFPDADGPYLQVISHPRDPYVKLLLVIGRDSEDLNTAIKGLALGTSLLTGPIAKINSVNQIVPRQAYDAPNWISTTRPTSLSELVKQKSALQVEGRTPPPIRVDLRLPPDLFTWQSRGIPMDLNYHYSPPTKNDSGSRLSLSINNQFIEAFNLTTDGQSGESSQLRIPLIDDNFLSSSDNIPIPAFKVGSNNHIKFEFSFASVTEGMCQVTQPSKQYAVIDGNSTIDFSGFPHYIEMPNMHAFSNSGFPFSRMADLSETVVVVAEKPSAAALQSFLNIMGVIGADTGYPGINVQLIDRWDKQLLQDKDILSIGVAPSLNTAEYDTDQVNLTLNAGKRLMKFPNKNEELLDLKPSSSKQDPTEMISVQAQGAFAAITGIESPFSAKRSLITIMAANPQDLSLVDEALSDSGKVEHMFGSVVTIRNNEVASYNVGEHYYSGKLPIWQLVWYHFSNHPILLAFIVVFLMLIVTIVLWRILRPIAAKRLQDNEDES</sequence>
<keyword evidence="12 15" id="KW-1133">Transmembrane helix</keyword>
<gene>
    <name evidence="16" type="primary">bcsB</name>
    <name evidence="16" type="ordered locus">SVI_0128</name>
</gene>
<comment type="function">
    <text evidence="1 15">Binds the cellulose synthase activator, bis-(3'-5') cyclic diguanylic acid (c-di-GMP).</text>
</comment>
<evidence type="ECO:0000256" key="10">
    <source>
        <dbReference type="ARBA" id="ARBA00022692"/>
    </source>
</evidence>
<keyword evidence="13 15" id="KW-0472">Membrane</keyword>
<protein>
    <recommendedName>
        <fullName evidence="6 15">Cyclic di-GMP-binding protein</fullName>
    </recommendedName>
    <alternativeName>
        <fullName evidence="14 15">Cellulose synthase regulatory subunit</fullName>
    </alternativeName>
</protein>
<dbReference type="PANTHER" id="PTHR39083">
    <property type="entry name" value="CYCLIC DI-GMP-BINDING PROTEIN"/>
    <property type="match status" value="1"/>
</dbReference>
<dbReference type="eggNOG" id="COG1215">
    <property type="taxonomic scope" value="Bacteria"/>
</dbReference>
<evidence type="ECO:0000256" key="11">
    <source>
        <dbReference type="ARBA" id="ARBA00022916"/>
    </source>
</evidence>
<evidence type="ECO:0000313" key="17">
    <source>
        <dbReference type="Proteomes" id="UP000002350"/>
    </source>
</evidence>
<dbReference type="Pfam" id="PF03170">
    <property type="entry name" value="BcsB"/>
    <property type="match status" value="1"/>
</dbReference>
<comment type="subunit">
    <text evidence="5 15">Tightly associated with the cellulose synthase catalytic subunit.</text>
</comment>
<dbReference type="GO" id="GO:0005886">
    <property type="term" value="C:plasma membrane"/>
    <property type="evidence" value="ECO:0007669"/>
    <property type="project" value="UniProtKB-SubCell"/>
</dbReference>
<feature type="transmembrane region" description="Helical" evidence="15">
    <location>
        <begin position="740"/>
        <end position="761"/>
    </location>
</feature>
<dbReference type="InterPro" id="IPR018513">
    <property type="entry name" value="Cell_synthase_bac"/>
</dbReference>
<evidence type="ECO:0000256" key="7">
    <source>
        <dbReference type="ARBA" id="ARBA00022475"/>
    </source>
</evidence>
<dbReference type="HOGENOM" id="CLU_003556_1_1_6"/>
<proteinExistence type="inferred from homology"/>
<dbReference type="NCBIfam" id="NF008323">
    <property type="entry name" value="PRK11114.1-1"/>
    <property type="match status" value="1"/>
</dbReference>
<dbReference type="PRINTS" id="PR01440">
    <property type="entry name" value="CELLSNTHASEB"/>
</dbReference>
<evidence type="ECO:0000256" key="3">
    <source>
        <dbReference type="ARBA" id="ARBA00005186"/>
    </source>
</evidence>
<keyword evidence="7 15" id="KW-1003">Cell membrane</keyword>
<dbReference type="AlphaFoldDB" id="D4ZDH7"/>
<comment type="pathway">
    <text evidence="3 15">Glycan metabolism; bacterial cellulose biosynthesis.</text>
</comment>
<evidence type="ECO:0000256" key="14">
    <source>
        <dbReference type="ARBA" id="ARBA00033444"/>
    </source>
</evidence>
<organism evidence="16 17">
    <name type="scientific">Shewanella violacea (strain JCM 10179 / CIP 106290 / LMG 19151 / DSS12)</name>
    <dbReference type="NCBI Taxonomy" id="637905"/>
    <lineage>
        <taxon>Bacteria</taxon>
        <taxon>Pseudomonadati</taxon>
        <taxon>Pseudomonadota</taxon>
        <taxon>Gammaproteobacteria</taxon>
        <taxon>Alteromonadales</taxon>
        <taxon>Shewanellaceae</taxon>
        <taxon>Shewanella</taxon>
    </lineage>
</organism>
<evidence type="ECO:0000256" key="5">
    <source>
        <dbReference type="ARBA" id="ARBA00011437"/>
    </source>
</evidence>
<evidence type="ECO:0000256" key="12">
    <source>
        <dbReference type="ARBA" id="ARBA00022989"/>
    </source>
</evidence>
<accession>D4ZDH7</accession>
<name>D4ZDH7_SHEVD</name>
<evidence type="ECO:0000256" key="4">
    <source>
        <dbReference type="ARBA" id="ARBA00010714"/>
    </source>
</evidence>
<dbReference type="InterPro" id="IPR003920">
    <property type="entry name" value="Cell_synth_B"/>
</dbReference>
<reference evidence="17" key="1">
    <citation type="journal article" date="2010" name="Mol. Biosyst.">
        <title>Complete genome sequence and comparative analysis of Shewanella violacea, a psychrophilic and piezophilic bacterium from deep sea floor sediments.</title>
        <authorList>
            <person name="Aono E."/>
            <person name="Baba T."/>
            <person name="Ara T."/>
            <person name="Nishi T."/>
            <person name="Nakamichi T."/>
            <person name="Inamoto E."/>
            <person name="Toyonaga H."/>
            <person name="Hasegawa M."/>
            <person name="Takai Y."/>
            <person name="Okumura Y."/>
            <person name="Baba M."/>
            <person name="Tomita M."/>
            <person name="Kato C."/>
            <person name="Oshima T."/>
            <person name="Nakasone K."/>
            <person name="Mori H."/>
        </authorList>
    </citation>
    <scope>NUCLEOTIDE SEQUENCE [LARGE SCALE GENOMIC DNA]</scope>
    <source>
        <strain evidence="17">JCM 10179 / CIP 106290 / LMG 19151 / DSS12</strain>
    </source>
</reference>
<evidence type="ECO:0000256" key="13">
    <source>
        <dbReference type="ARBA" id="ARBA00023136"/>
    </source>
</evidence>
<evidence type="ECO:0000313" key="16">
    <source>
        <dbReference type="EMBL" id="BAJ00099.1"/>
    </source>
</evidence>
<dbReference type="KEGG" id="svo:SVI_0128"/>
<dbReference type="Proteomes" id="UP000002350">
    <property type="component" value="Chromosome"/>
</dbReference>
<dbReference type="EMBL" id="AP011177">
    <property type="protein sequence ID" value="BAJ00099.1"/>
    <property type="molecule type" value="Genomic_DNA"/>
</dbReference>
<evidence type="ECO:0000256" key="9">
    <source>
        <dbReference type="ARBA" id="ARBA00022636"/>
    </source>
</evidence>
<evidence type="ECO:0000256" key="1">
    <source>
        <dbReference type="ARBA" id="ARBA00002057"/>
    </source>
</evidence>